<proteinExistence type="inferred from homology"/>
<feature type="domain" description="CsbD-like" evidence="2">
    <location>
        <begin position="6"/>
        <end position="57"/>
    </location>
</feature>
<dbReference type="InterPro" id="IPR026042">
    <property type="entry name" value="YjbJ"/>
</dbReference>
<keyword evidence="4" id="KW-1185">Reference proteome</keyword>
<name>A0A370X020_9GAMM</name>
<dbReference type="RefSeq" id="WP_115478920.1">
    <property type="nucleotide sequence ID" value="NZ_QRBF01000006.1"/>
</dbReference>
<organism evidence="3 4">
    <name type="scientific">Dyella psychrodurans</name>
    <dbReference type="NCBI Taxonomy" id="1927960"/>
    <lineage>
        <taxon>Bacteria</taxon>
        <taxon>Pseudomonadati</taxon>
        <taxon>Pseudomonadota</taxon>
        <taxon>Gammaproteobacteria</taxon>
        <taxon>Lysobacterales</taxon>
        <taxon>Rhodanobacteraceae</taxon>
        <taxon>Dyella</taxon>
    </lineage>
</organism>
<dbReference type="EMBL" id="QRBF01000006">
    <property type="protein sequence ID" value="RDS81764.1"/>
    <property type="molecule type" value="Genomic_DNA"/>
</dbReference>
<dbReference type="PANTHER" id="PTHR34977:SF1">
    <property type="entry name" value="UPF0337 PROTEIN YJBJ"/>
    <property type="match status" value="1"/>
</dbReference>
<reference evidence="3 4" key="1">
    <citation type="submission" date="2018-07" db="EMBL/GenBank/DDBJ databases">
        <title>Dyella monticola sp. nov. and Dyella psychrodurans sp. nov. isolated from monsoon evergreen broad-leaved forest soil of Dinghu Mountain, China.</title>
        <authorList>
            <person name="Gao Z."/>
            <person name="Qiu L."/>
        </authorList>
    </citation>
    <scope>NUCLEOTIDE SEQUENCE [LARGE SCALE GENOMIC DNA]</scope>
    <source>
        <strain evidence="3 4">4MSK11</strain>
    </source>
</reference>
<dbReference type="SUPFAM" id="SSF69047">
    <property type="entry name" value="Hypothetical protein YjbJ"/>
    <property type="match status" value="1"/>
</dbReference>
<evidence type="ECO:0000313" key="4">
    <source>
        <dbReference type="Proteomes" id="UP000255334"/>
    </source>
</evidence>
<dbReference type="AlphaFoldDB" id="A0A370X020"/>
<dbReference type="InterPro" id="IPR050423">
    <property type="entry name" value="UPF0337_stress_rsp"/>
</dbReference>
<dbReference type="Pfam" id="PF05532">
    <property type="entry name" value="CsbD"/>
    <property type="match status" value="1"/>
</dbReference>
<dbReference type="Gene3D" id="1.10.1470.10">
    <property type="entry name" value="YjbJ"/>
    <property type="match status" value="1"/>
</dbReference>
<evidence type="ECO:0000259" key="2">
    <source>
        <dbReference type="Pfam" id="PF05532"/>
    </source>
</evidence>
<evidence type="ECO:0000313" key="3">
    <source>
        <dbReference type="EMBL" id="RDS81764.1"/>
    </source>
</evidence>
<accession>A0A370X020</accession>
<dbReference type="PANTHER" id="PTHR34977">
    <property type="entry name" value="UPF0337 PROTEIN YJBJ"/>
    <property type="match status" value="1"/>
</dbReference>
<evidence type="ECO:0000256" key="1">
    <source>
        <dbReference type="ARBA" id="ARBA00009129"/>
    </source>
</evidence>
<sequence length="75" mass="8573">MNPSQDVIRGQWKQLSGNIKQHWGKLTDDDLKVSDGSAEYLTGKLEQRYGMAHAEAEKQVREFERQISTKGSTQH</sequence>
<comment type="similarity">
    <text evidence="1">Belongs to the UPF0337 (CsbD) family.</text>
</comment>
<dbReference type="InterPro" id="IPR008462">
    <property type="entry name" value="CsbD"/>
</dbReference>
<comment type="caution">
    <text evidence="3">The sequence shown here is derived from an EMBL/GenBank/DDBJ whole genome shotgun (WGS) entry which is preliminary data.</text>
</comment>
<dbReference type="PIRSF" id="PIRSF039008">
    <property type="entry name" value="YjbJ"/>
    <property type="match status" value="1"/>
</dbReference>
<gene>
    <name evidence="3" type="ORF">DWU99_15140</name>
</gene>
<dbReference type="OrthoDB" id="9796058at2"/>
<protein>
    <submittedName>
        <fullName evidence="3">CsbD family protein</fullName>
    </submittedName>
</protein>
<dbReference type="Proteomes" id="UP000255334">
    <property type="component" value="Unassembled WGS sequence"/>
</dbReference>
<dbReference type="InterPro" id="IPR036629">
    <property type="entry name" value="YjbJ_sf"/>
</dbReference>